<dbReference type="SUPFAM" id="SSF50998">
    <property type="entry name" value="Quinoprotein alcohol dehydrogenase-like"/>
    <property type="match status" value="1"/>
</dbReference>
<feature type="repeat" description="WD" evidence="3">
    <location>
        <begin position="575"/>
        <end position="616"/>
    </location>
</feature>
<evidence type="ECO:0000256" key="1">
    <source>
        <dbReference type="ARBA" id="ARBA00022574"/>
    </source>
</evidence>
<proteinExistence type="predicted"/>
<feature type="non-terminal residue" evidence="5">
    <location>
        <position position="1"/>
    </location>
</feature>
<dbReference type="PROSITE" id="PS50082">
    <property type="entry name" value="WD_REPEATS_2"/>
    <property type="match status" value="2"/>
</dbReference>
<keyword evidence="1 3" id="KW-0853">WD repeat</keyword>
<protein>
    <recommendedName>
        <fullName evidence="4">NACHT domain-containing protein</fullName>
    </recommendedName>
</protein>
<keyword evidence="2" id="KW-0677">Repeat</keyword>
<gene>
    <name evidence="5" type="ORF">TRIVIDRAFT_132552</name>
</gene>
<dbReference type="Proteomes" id="UP000007115">
    <property type="component" value="Unassembled WGS sequence"/>
</dbReference>
<organism evidence="5 6">
    <name type="scientific">Hypocrea virens (strain Gv29-8 / FGSC 10586)</name>
    <name type="common">Gliocladium virens</name>
    <name type="synonym">Trichoderma virens</name>
    <dbReference type="NCBI Taxonomy" id="413071"/>
    <lineage>
        <taxon>Eukaryota</taxon>
        <taxon>Fungi</taxon>
        <taxon>Dikarya</taxon>
        <taxon>Ascomycota</taxon>
        <taxon>Pezizomycotina</taxon>
        <taxon>Sordariomycetes</taxon>
        <taxon>Hypocreomycetidae</taxon>
        <taxon>Hypocreales</taxon>
        <taxon>Hypocreaceae</taxon>
        <taxon>Trichoderma</taxon>
    </lineage>
</organism>
<dbReference type="InterPro" id="IPR019775">
    <property type="entry name" value="WD40_repeat_CS"/>
</dbReference>
<reference evidence="5 6" key="1">
    <citation type="journal article" date="2011" name="Genome Biol.">
        <title>Comparative genome sequence analysis underscores mycoparasitism as the ancestral life style of Trichoderma.</title>
        <authorList>
            <person name="Kubicek C.P."/>
            <person name="Herrera-Estrella A."/>
            <person name="Seidl-Seiboth V."/>
            <person name="Martinez D.A."/>
            <person name="Druzhinina I.S."/>
            <person name="Thon M."/>
            <person name="Zeilinger S."/>
            <person name="Casas-Flores S."/>
            <person name="Horwitz B.A."/>
            <person name="Mukherjee P.K."/>
            <person name="Mukherjee M."/>
            <person name="Kredics L."/>
            <person name="Alcaraz L.D."/>
            <person name="Aerts A."/>
            <person name="Antal Z."/>
            <person name="Atanasova L."/>
            <person name="Cervantes-Badillo M.G."/>
            <person name="Challacombe J."/>
            <person name="Chertkov O."/>
            <person name="McCluskey K."/>
            <person name="Coulpier F."/>
            <person name="Deshpande N."/>
            <person name="von Doehren H."/>
            <person name="Ebbole D.J."/>
            <person name="Esquivel-Naranjo E.U."/>
            <person name="Fekete E."/>
            <person name="Flipphi M."/>
            <person name="Glaser F."/>
            <person name="Gomez-Rodriguez E.Y."/>
            <person name="Gruber S."/>
            <person name="Han C."/>
            <person name="Henrissat B."/>
            <person name="Hermosa R."/>
            <person name="Hernandez-Onate M."/>
            <person name="Karaffa L."/>
            <person name="Kosti I."/>
            <person name="Le Crom S."/>
            <person name="Lindquist E."/>
            <person name="Lucas S."/>
            <person name="Luebeck M."/>
            <person name="Luebeck P.S."/>
            <person name="Margeot A."/>
            <person name="Metz B."/>
            <person name="Misra M."/>
            <person name="Nevalainen H."/>
            <person name="Omann M."/>
            <person name="Packer N."/>
            <person name="Perrone G."/>
            <person name="Uresti-Rivera E.E."/>
            <person name="Salamov A."/>
            <person name="Schmoll M."/>
            <person name="Seiboth B."/>
            <person name="Shapiro H."/>
            <person name="Sukno S."/>
            <person name="Tamayo-Ramos J.A."/>
            <person name="Tisch D."/>
            <person name="Wiest A."/>
            <person name="Wilkinson H.H."/>
            <person name="Zhang M."/>
            <person name="Coutinho P.M."/>
            <person name="Kenerley C.M."/>
            <person name="Monte E."/>
            <person name="Baker S.E."/>
            <person name="Grigoriev I.V."/>
        </authorList>
    </citation>
    <scope>NUCLEOTIDE SEQUENCE [LARGE SCALE GENOMIC DNA]</scope>
    <source>
        <strain evidence="6">Gv29-8 / FGSC 10586</strain>
    </source>
</reference>
<evidence type="ECO:0000256" key="3">
    <source>
        <dbReference type="PROSITE-ProRule" id="PRU00221"/>
    </source>
</evidence>
<dbReference type="AlphaFoldDB" id="G9N5T9"/>
<dbReference type="Gene3D" id="2.130.10.10">
    <property type="entry name" value="YVTN repeat-like/Quinoprotein amine dehydrogenase"/>
    <property type="match status" value="3"/>
</dbReference>
<dbReference type="FunFam" id="3.40.50.300:FF:001638">
    <property type="entry name" value="NACHT and WD40 domain protein"/>
    <property type="match status" value="1"/>
</dbReference>
<dbReference type="eggNOG" id="KOG0271">
    <property type="taxonomic scope" value="Eukaryota"/>
</dbReference>
<dbReference type="VEuPathDB" id="FungiDB:TRIVIDRAFT_132552"/>
<accession>G9N5T9</accession>
<dbReference type="Gene3D" id="3.40.50.300">
    <property type="entry name" value="P-loop containing nucleotide triphosphate hydrolases"/>
    <property type="match status" value="1"/>
</dbReference>
<dbReference type="PANTHER" id="PTHR10039:SF14">
    <property type="entry name" value="NACHT DOMAIN-CONTAINING PROTEIN"/>
    <property type="match status" value="1"/>
</dbReference>
<keyword evidence="6" id="KW-1185">Reference proteome</keyword>
<feature type="domain" description="NACHT" evidence="4">
    <location>
        <begin position="51"/>
        <end position="194"/>
    </location>
</feature>
<dbReference type="InParanoid" id="G9N5T9"/>
<dbReference type="InterPro" id="IPR001680">
    <property type="entry name" value="WD40_rpt"/>
</dbReference>
<dbReference type="HOGENOM" id="CLU_000288_6_16_1"/>
<dbReference type="PROSITE" id="PS50837">
    <property type="entry name" value="NACHT"/>
    <property type="match status" value="1"/>
</dbReference>
<dbReference type="EMBL" id="ABDF02000087">
    <property type="protein sequence ID" value="EHK18130.1"/>
    <property type="molecule type" value="Genomic_DNA"/>
</dbReference>
<dbReference type="InterPro" id="IPR027417">
    <property type="entry name" value="P-loop_NTPase"/>
</dbReference>
<dbReference type="STRING" id="413071.G9N5T9"/>
<comment type="caution">
    <text evidence="5">The sequence shown here is derived from an EMBL/GenBank/DDBJ whole genome shotgun (WGS) entry which is preliminary data.</text>
</comment>
<dbReference type="OrthoDB" id="4899631at2759"/>
<dbReference type="GeneID" id="25787572"/>
<evidence type="ECO:0000256" key="2">
    <source>
        <dbReference type="ARBA" id="ARBA00022737"/>
    </source>
</evidence>
<dbReference type="SMART" id="SM00320">
    <property type="entry name" value="WD40"/>
    <property type="match status" value="4"/>
</dbReference>
<dbReference type="InterPro" id="IPR056884">
    <property type="entry name" value="NPHP3-like_N"/>
</dbReference>
<feature type="non-terminal residue" evidence="5">
    <location>
        <position position="984"/>
    </location>
</feature>
<dbReference type="InterPro" id="IPR007111">
    <property type="entry name" value="NACHT_NTPase"/>
</dbReference>
<evidence type="ECO:0000259" key="4">
    <source>
        <dbReference type="PROSITE" id="PS50837"/>
    </source>
</evidence>
<dbReference type="InterPro" id="IPR015943">
    <property type="entry name" value="WD40/YVTN_repeat-like_dom_sf"/>
</dbReference>
<dbReference type="Pfam" id="PF24883">
    <property type="entry name" value="NPHP3_N"/>
    <property type="match status" value="1"/>
</dbReference>
<evidence type="ECO:0000313" key="6">
    <source>
        <dbReference type="Proteomes" id="UP000007115"/>
    </source>
</evidence>
<dbReference type="SUPFAM" id="SSF52540">
    <property type="entry name" value="P-loop containing nucleoside triphosphate hydrolases"/>
    <property type="match status" value="1"/>
</dbReference>
<dbReference type="PROSITE" id="PS00678">
    <property type="entry name" value="WD_REPEATS_1"/>
    <property type="match status" value="1"/>
</dbReference>
<dbReference type="PANTHER" id="PTHR10039">
    <property type="entry name" value="AMELOGENIN"/>
    <property type="match status" value="1"/>
</dbReference>
<dbReference type="Pfam" id="PF00400">
    <property type="entry name" value="WD40"/>
    <property type="match status" value="2"/>
</dbReference>
<dbReference type="OMA" id="SGTINIW"/>
<dbReference type="InterPro" id="IPR011047">
    <property type="entry name" value="Quinoprotein_ADH-like_sf"/>
</dbReference>
<name>G9N5T9_HYPVG</name>
<sequence>NRACLRDLHSTDPEDDKKRIQMTKGGLLRDSYAWILTNDAFQQWRNDPQCPLLWIRGNPGKGKTMLLCGIVDELEKSTAYNLAYFFCQQTDSRINHSVAILRGLIFMLVRKQPSLMPHIRKKYDDVGKAVFEDQNAWVALSEVLINMLQDPGLKDAILIIDALDECSQGLHQILDFIVRSLSLSAQVKILVSSRNELDIQKRLEDAECTSSVSLELNSTSVVAAISSYIQYKVWDLRLDDDVQAEVEQYLTKHANGTFLWVALACDNLKRVPSFQVRSALASFPPGLDHVYERMLEKIFGPNASDLGRRILATVLVVHRPLTILELNSLVGFIPEGIGENEQTLYAISEQVMGLCGSFLVVQDETVYFVHQSAKDFLINKADDIFHLGNVHLQIFSASLSKMNMTLKKDIYGLVEPGYSIYEIPTMNPDPLGAVRYSCVYWIDHFLSSFPKDSFGIESNDSYYTPIQDFFQAKYLYWLEALVLLRNIPQGVIKMQKLEKQAKAELAAPIIDLINDACRFIQEFAEAIHEAPLQTYVSALLFSPQSSLIRQLFEKDMPKWVIVGPKLEPNWRPRMLEGHRGPINSIAISGKGDRLASTSWDNTIKIWDTDSGIFVCTIFCDDGCDGAVFSPLDSNELASYSRISITLWNLSTNGNQKKLLPQCNSRIGSIAFSPRRQNILALCTNAGVELWNTATCELIWMRTAWCAMNLVFSTDNDLLAWYSRNAMQILDLTTGEIIHRRESTNIKGIVFSSNCNFVVLETCGYIDLWDSMMNRMILRLQHDEKDGVNNLCFSADSSLLAASIKTDIWIWDTSSGKLVQKITVEMFRRMAFSADNEQLFVGSHSGTINIWDTSSGKRLWKLKQSVVDNTTLLFSLDGKRLAAFSLKSNRFELWDLVSGRRTTTSFQEISSPESFHSFVMAFNTIFHLKGLPSPKDSFRDIFDKAAHVYGNLGLPANESSYSITEENTWVTWNNKRVLWLPPRYR</sequence>
<dbReference type="RefSeq" id="XP_013952327.1">
    <property type="nucleotide sequence ID" value="XM_014096852.1"/>
</dbReference>
<evidence type="ECO:0000313" key="5">
    <source>
        <dbReference type="EMBL" id="EHK18130.1"/>
    </source>
</evidence>
<dbReference type="PROSITE" id="PS50294">
    <property type="entry name" value="WD_REPEATS_REGION"/>
    <property type="match status" value="1"/>
</dbReference>
<feature type="repeat" description="WD" evidence="3">
    <location>
        <begin position="829"/>
        <end position="860"/>
    </location>
</feature>